<name>Z9JJA7_9GAMM</name>
<dbReference type="Proteomes" id="UP000020406">
    <property type="component" value="Unassembled WGS sequence"/>
</dbReference>
<dbReference type="OrthoDB" id="6057992at2"/>
<organism evidence="2 3">
    <name type="scientific">Xylella taiwanensis</name>
    <dbReference type="NCBI Taxonomy" id="1444770"/>
    <lineage>
        <taxon>Bacteria</taxon>
        <taxon>Pseudomonadati</taxon>
        <taxon>Pseudomonadota</taxon>
        <taxon>Gammaproteobacteria</taxon>
        <taxon>Lysobacterales</taxon>
        <taxon>Lysobacteraceae</taxon>
        <taxon>Xylella</taxon>
    </lineage>
</organism>
<dbReference type="GeneID" id="68901346"/>
<feature type="transmembrane region" description="Helical" evidence="1">
    <location>
        <begin position="54"/>
        <end position="76"/>
    </location>
</feature>
<reference evidence="2 3" key="1">
    <citation type="journal article" date="2014" name="Genome Announc.">
        <title>Draft Genome Sequence of Xylella fastidiosa Pear Leaf Scorch Strain in Taiwan.</title>
        <authorList>
            <person name="Su C.C."/>
            <person name="Deng W.L."/>
            <person name="Jan F.J."/>
            <person name="Chang C.J."/>
            <person name="Huang H."/>
            <person name="Chen J."/>
        </authorList>
    </citation>
    <scope>NUCLEOTIDE SEQUENCE [LARGE SCALE GENOMIC DNA]</scope>
    <source>
        <strain evidence="2 3">PLS229</strain>
    </source>
</reference>
<protein>
    <submittedName>
        <fullName evidence="2">Uncharacterized protein</fullName>
    </submittedName>
</protein>
<dbReference type="AlphaFoldDB" id="Z9JJA7"/>
<dbReference type="KEGG" id="xtw:AB672_08575"/>
<evidence type="ECO:0000313" key="3">
    <source>
        <dbReference type="Proteomes" id="UP000020406"/>
    </source>
</evidence>
<proteinExistence type="predicted"/>
<dbReference type="RefSeq" id="WP_038271505.1">
    <property type="nucleotide sequence ID" value="NZ_CP053627.1"/>
</dbReference>
<dbReference type="PATRIC" id="fig|1444770.3.peg.2062"/>
<feature type="transmembrane region" description="Helical" evidence="1">
    <location>
        <begin position="21"/>
        <end position="42"/>
    </location>
</feature>
<accession>Z9JJA7</accession>
<keyword evidence="1" id="KW-0812">Transmembrane</keyword>
<sequence>MLESADSPGNQERTHGLARKMFIVYYRVTVVMIVSILGMFVIPRMQDDPSFAGIFYILRWVPYVWFLSALMYLFFAKYQQRQARHRLWQIQQGYGVICPRCGGPLDMGGKPIPYDPDQTCLACEKYTNERHYR</sequence>
<gene>
    <name evidence="2" type="ORF">AF72_08700</name>
</gene>
<keyword evidence="1" id="KW-0472">Membrane</keyword>
<dbReference type="EMBL" id="JDSQ01000013">
    <property type="protein sequence ID" value="EWS77847.1"/>
    <property type="molecule type" value="Genomic_DNA"/>
</dbReference>
<evidence type="ECO:0000256" key="1">
    <source>
        <dbReference type="SAM" id="Phobius"/>
    </source>
</evidence>
<comment type="caution">
    <text evidence="2">The sequence shown here is derived from an EMBL/GenBank/DDBJ whole genome shotgun (WGS) entry which is preliminary data.</text>
</comment>
<keyword evidence="1" id="KW-1133">Transmembrane helix</keyword>
<evidence type="ECO:0000313" key="2">
    <source>
        <dbReference type="EMBL" id="EWS77847.1"/>
    </source>
</evidence>